<evidence type="ECO:0000256" key="11">
    <source>
        <dbReference type="ARBA" id="ARBA00023002"/>
    </source>
</evidence>
<keyword evidence="8" id="KW-0256">Endoplasmic reticulum</keyword>
<dbReference type="PROSITE" id="PS01325">
    <property type="entry name" value="LYS_HYDROXYLASE"/>
    <property type="match status" value="1"/>
</dbReference>
<keyword evidence="10" id="KW-0223">Dioxygenase</keyword>
<dbReference type="AlphaFoldDB" id="A0A8C0G6P8"/>
<evidence type="ECO:0000256" key="12">
    <source>
        <dbReference type="ARBA" id="ARBA00023004"/>
    </source>
</evidence>
<dbReference type="GO" id="GO:0031418">
    <property type="term" value="F:L-ascorbic acid binding"/>
    <property type="evidence" value="ECO:0007669"/>
    <property type="project" value="UniProtKB-KW"/>
</dbReference>
<dbReference type="SMART" id="SM00702">
    <property type="entry name" value="P4Hc"/>
    <property type="match status" value="1"/>
</dbReference>
<feature type="domain" description="Fe2OG dioxygenase" evidence="16">
    <location>
        <begin position="550"/>
        <end position="643"/>
    </location>
</feature>
<evidence type="ECO:0000256" key="14">
    <source>
        <dbReference type="ARBA" id="ARBA00023180"/>
    </source>
</evidence>
<dbReference type="GeneTree" id="ENSGT01030000234558"/>
<dbReference type="SUPFAM" id="SSF53448">
    <property type="entry name" value="Nucleotide-diphospho-sugar transferases"/>
    <property type="match status" value="1"/>
</dbReference>
<evidence type="ECO:0000256" key="8">
    <source>
        <dbReference type="ARBA" id="ARBA00022824"/>
    </source>
</evidence>
<name>A0A8C0G6P8_CHEAB</name>
<evidence type="ECO:0000259" key="16">
    <source>
        <dbReference type="PROSITE" id="PS51471"/>
    </source>
</evidence>
<evidence type="ECO:0000256" key="9">
    <source>
        <dbReference type="ARBA" id="ARBA00022896"/>
    </source>
</evidence>
<organism evidence="17 18">
    <name type="scientific">Chelonoidis abingdonii</name>
    <name type="common">Abingdon island giant tortoise</name>
    <name type="synonym">Testudo abingdonii</name>
    <dbReference type="NCBI Taxonomy" id="106734"/>
    <lineage>
        <taxon>Eukaryota</taxon>
        <taxon>Metazoa</taxon>
        <taxon>Chordata</taxon>
        <taxon>Craniata</taxon>
        <taxon>Vertebrata</taxon>
        <taxon>Euteleostomi</taxon>
        <taxon>Archelosauria</taxon>
        <taxon>Testudinata</taxon>
        <taxon>Testudines</taxon>
        <taxon>Cryptodira</taxon>
        <taxon>Durocryptodira</taxon>
        <taxon>Testudinoidea</taxon>
        <taxon>Testudinidae</taxon>
        <taxon>Chelonoidis</taxon>
    </lineage>
</organism>
<keyword evidence="14" id="KW-0325">Glycoprotein</keyword>
<dbReference type="GO" id="GO:0046947">
    <property type="term" value="P:hydroxylysine biosynthetic process"/>
    <property type="evidence" value="ECO:0007669"/>
    <property type="project" value="Ensembl"/>
</dbReference>
<dbReference type="InterPro" id="IPR029044">
    <property type="entry name" value="Nucleotide-diphossugar_trans"/>
</dbReference>
<keyword evidence="11" id="KW-0560">Oxidoreductase</keyword>
<reference evidence="17" key="2">
    <citation type="submission" date="2025-09" db="UniProtKB">
        <authorList>
            <consortium name="Ensembl"/>
        </authorList>
    </citation>
    <scope>IDENTIFICATION</scope>
</reference>
<dbReference type="Gene3D" id="3.90.550.10">
    <property type="entry name" value="Spore Coat Polysaccharide Biosynthesis Protein SpsA, Chain A"/>
    <property type="match status" value="1"/>
</dbReference>
<comment type="cofactor">
    <cofactor evidence="2">
        <name>L-ascorbate</name>
        <dbReference type="ChEBI" id="CHEBI:38290"/>
    </cofactor>
</comment>
<keyword evidence="9" id="KW-0847">Vitamin C</keyword>
<dbReference type="GO" id="GO:0005506">
    <property type="term" value="F:iron ion binding"/>
    <property type="evidence" value="ECO:0007669"/>
    <property type="project" value="InterPro"/>
</dbReference>
<dbReference type="Pfam" id="PF03171">
    <property type="entry name" value="2OG-FeII_Oxy"/>
    <property type="match status" value="1"/>
</dbReference>
<comment type="cofactor">
    <cofactor evidence="1">
        <name>Fe(2+)</name>
        <dbReference type="ChEBI" id="CHEBI:29033"/>
    </cofactor>
</comment>
<comment type="catalytic activity">
    <reaction evidence="15">
        <text>L-lysyl-[collagen] + 2-oxoglutarate + O2 = (5R)-5-hydroxy-L-lysyl-[collagen] + succinate + CO2</text>
        <dbReference type="Rhea" id="RHEA:16569"/>
        <dbReference type="Rhea" id="RHEA-COMP:12751"/>
        <dbReference type="Rhea" id="RHEA-COMP:12752"/>
        <dbReference type="ChEBI" id="CHEBI:15379"/>
        <dbReference type="ChEBI" id="CHEBI:16526"/>
        <dbReference type="ChEBI" id="CHEBI:16810"/>
        <dbReference type="ChEBI" id="CHEBI:29969"/>
        <dbReference type="ChEBI" id="CHEBI:30031"/>
        <dbReference type="ChEBI" id="CHEBI:133442"/>
        <dbReference type="EC" id="1.14.11.4"/>
    </reaction>
</comment>
<dbReference type="GO" id="GO:0005791">
    <property type="term" value="C:rough endoplasmic reticulum"/>
    <property type="evidence" value="ECO:0007669"/>
    <property type="project" value="UniProtKB-SubCell"/>
</dbReference>
<dbReference type="PROSITE" id="PS51471">
    <property type="entry name" value="FE2OG_OXY"/>
    <property type="match status" value="1"/>
</dbReference>
<dbReference type="Gene3D" id="2.60.120.620">
    <property type="entry name" value="q2cbj1_9rhob like domain"/>
    <property type="match status" value="1"/>
</dbReference>
<keyword evidence="6" id="KW-0479">Metal-binding</keyword>
<keyword evidence="12" id="KW-0408">Iron</keyword>
<dbReference type="GO" id="GO:0001666">
    <property type="term" value="P:response to hypoxia"/>
    <property type="evidence" value="ECO:0007669"/>
    <property type="project" value="Ensembl"/>
</dbReference>
<accession>A0A8C0G6P8</accession>
<dbReference type="GO" id="GO:0008475">
    <property type="term" value="F:procollagen-lysine 5-dioxygenase activity"/>
    <property type="evidence" value="ECO:0007669"/>
    <property type="project" value="UniProtKB-EC"/>
</dbReference>
<dbReference type="InterPro" id="IPR044861">
    <property type="entry name" value="IPNS-like_FE2OG_OXY"/>
</dbReference>
<dbReference type="FunFam" id="3.90.550.10:FF:000249">
    <property type="entry name" value="Procollagen-lysine,2-oxoglutarate 5-dioxygenase 2"/>
    <property type="match status" value="1"/>
</dbReference>
<keyword evidence="13" id="KW-0472">Membrane</keyword>
<evidence type="ECO:0000256" key="1">
    <source>
        <dbReference type="ARBA" id="ARBA00001954"/>
    </source>
</evidence>
<dbReference type="InterPro" id="IPR050757">
    <property type="entry name" value="Collagen_mod_GT25"/>
</dbReference>
<dbReference type="PANTHER" id="PTHR10730">
    <property type="entry name" value="PROCOLLAGEN-LYSINE,2-OXOGLUTARATE 5-DIOXYGENASE/GLYCOSYLTRANSFERASE 25 FAMILY MEMBER"/>
    <property type="match status" value="1"/>
</dbReference>
<evidence type="ECO:0000256" key="10">
    <source>
        <dbReference type="ARBA" id="ARBA00022964"/>
    </source>
</evidence>
<dbReference type="InterPro" id="IPR005123">
    <property type="entry name" value="Oxoglu/Fe-dep_dioxygenase_dom"/>
</dbReference>
<evidence type="ECO:0000256" key="7">
    <source>
        <dbReference type="ARBA" id="ARBA00022729"/>
    </source>
</evidence>
<dbReference type="InterPro" id="IPR006620">
    <property type="entry name" value="Pro_4_hyd_alph"/>
</dbReference>
<keyword evidence="18" id="KW-1185">Reference proteome</keyword>
<sequence>VQAKKLLSPCFQVLGKGEEWKGGKLINSIGGGQKVRLLKEGIESYADQEDLVVMFIECYNVIFAGGPEEVLKKFQQANHKIVFAADGLIWPDKRLADKYPVVRSGKRFLNSGGFIGYAPYINQMVQQWNLQDNDDDQLFYTKIYIDPLQRVRINITLDHKCRIFQTLNGAVDEVLLKFEEGRARARNSVYETLPITLHGNGPTKIQLSYFGNYIPNAWTRETGCGVCDLDLLDLSTVIEHPRVTIGVFIEQPTPFLPKFLDRLLTLDYPKELLSIFIHNNEVYHEKHIKKFWEKAKKAIRSIKIVGPEENLSQAEARNMGMDLCRQNKACDYYFSIDADVVLTNPKTLRLLIEQNRKIIAPLVTRHGKLWSNFWGALSPDGYYARSEDYVDIVQGNRVGVWNIPYMANVYLIKGQTLRSEMRERNYFVRDKLDPDMALCRNAREMSLQREKGSPSSETFHMLRPPKPCPDVYWFPIFSEIACDELVEEMEHYGQWSGGKHRDSRISGGYENVPTDDIHMKQIGLDGEWLHFIREFIAPVTLKVFAGYYTKGHAMLNFVVKYTTDRQRSLRPHHDSSTFTINIALNKVGEDFQGGGCKFIRYNCSIESPRKGWSFMHPGRLTHLHEGLPILNGTRYIAVSFIDP</sequence>
<protein>
    <recommendedName>
        <fullName evidence="5">procollagen-lysine 5-dioxygenase</fullName>
        <ecNumber evidence="5">1.14.11.4</ecNumber>
    </recommendedName>
</protein>
<dbReference type="InterPro" id="IPR001006">
    <property type="entry name" value="Procol_lys_dOase"/>
</dbReference>
<keyword evidence="7" id="KW-0732">Signal</keyword>
<evidence type="ECO:0000256" key="5">
    <source>
        <dbReference type="ARBA" id="ARBA00012264"/>
    </source>
</evidence>
<reference evidence="17" key="1">
    <citation type="submission" date="2025-08" db="UniProtKB">
        <authorList>
            <consortium name="Ensembl"/>
        </authorList>
    </citation>
    <scope>IDENTIFICATION</scope>
</reference>
<evidence type="ECO:0000256" key="6">
    <source>
        <dbReference type="ARBA" id="ARBA00022723"/>
    </source>
</evidence>
<evidence type="ECO:0000256" key="2">
    <source>
        <dbReference type="ARBA" id="ARBA00001961"/>
    </source>
</evidence>
<evidence type="ECO:0000256" key="3">
    <source>
        <dbReference type="ARBA" id="ARBA00004367"/>
    </source>
</evidence>
<gene>
    <name evidence="17" type="primary">PLOD2</name>
</gene>
<evidence type="ECO:0000313" key="18">
    <source>
        <dbReference type="Proteomes" id="UP000694404"/>
    </source>
</evidence>
<comment type="subcellular location">
    <subcellularLocation>
        <location evidence="3">Endoplasmic reticulum membrane</location>
        <topology evidence="3">Peripheral membrane protein</topology>
        <orientation evidence="3">Lumenal side</orientation>
    </subcellularLocation>
    <subcellularLocation>
        <location evidence="4">Rough endoplasmic reticulum</location>
    </subcellularLocation>
</comment>
<dbReference type="Proteomes" id="UP000694404">
    <property type="component" value="Unplaced"/>
</dbReference>
<proteinExistence type="predicted"/>
<dbReference type="OMA" id="RNAREMN"/>
<dbReference type="Pfam" id="PF25342">
    <property type="entry name" value="GT_PLOD"/>
    <property type="match status" value="1"/>
</dbReference>
<dbReference type="GO" id="GO:0005789">
    <property type="term" value="C:endoplasmic reticulum membrane"/>
    <property type="evidence" value="ECO:0007669"/>
    <property type="project" value="UniProtKB-SubCell"/>
</dbReference>
<dbReference type="PANTHER" id="PTHR10730:SF6">
    <property type="entry name" value="PROCOLLAGEN-LYSINE,2-OXOGLUTARATE 5-DIOXYGENASE 2"/>
    <property type="match status" value="1"/>
</dbReference>
<dbReference type="FunFam" id="2.60.120.620:FF:000004">
    <property type="entry name" value="Procollagen-lysine,2-oxoglutarate 5-dioxygenase 2"/>
    <property type="match status" value="1"/>
</dbReference>
<dbReference type="InterPro" id="IPR057589">
    <property type="entry name" value="GT_PLOD"/>
</dbReference>
<evidence type="ECO:0000313" key="17">
    <source>
        <dbReference type="Ensembl" id="ENSCABP00000004667.1"/>
    </source>
</evidence>
<dbReference type="EC" id="1.14.11.4" evidence="5"/>
<dbReference type="Ensembl" id="ENSCABT00000005071.1">
    <property type="protein sequence ID" value="ENSCABP00000004667.1"/>
    <property type="gene ID" value="ENSCABG00000003513.1"/>
</dbReference>
<evidence type="ECO:0000256" key="4">
    <source>
        <dbReference type="ARBA" id="ARBA00004427"/>
    </source>
</evidence>
<evidence type="ECO:0000256" key="15">
    <source>
        <dbReference type="ARBA" id="ARBA00047930"/>
    </source>
</evidence>
<dbReference type="CDD" id="cd00761">
    <property type="entry name" value="Glyco_tranf_GTA_type"/>
    <property type="match status" value="1"/>
</dbReference>
<evidence type="ECO:0000256" key="13">
    <source>
        <dbReference type="ARBA" id="ARBA00023136"/>
    </source>
</evidence>